<reference evidence="2 3" key="1">
    <citation type="submission" date="2024-08" db="EMBL/GenBank/DDBJ databases">
        <title>Clostridium lapicellarii sp. nov., and Clostridium renhuaiense sp. nov., two species isolated from the mud in a fermentation cellar used for producing sauce-flavour Chinese liquors.</title>
        <authorList>
            <person name="Yang F."/>
            <person name="Wang H."/>
            <person name="Chen L.Q."/>
            <person name="Zhou N."/>
            <person name="Lu J.J."/>
            <person name="Pu X.X."/>
            <person name="Wan B."/>
            <person name="Wang L."/>
            <person name="Liu S.J."/>
        </authorList>
    </citation>
    <scope>NUCLEOTIDE SEQUENCE [LARGE SCALE GENOMIC DNA]</scope>
    <source>
        <strain evidence="2 3">MT-113</strain>
    </source>
</reference>
<name>A0ABV4DWF1_9CLOT</name>
<dbReference type="Pfam" id="PF00293">
    <property type="entry name" value="NUDIX"/>
    <property type="match status" value="1"/>
</dbReference>
<dbReference type="CDD" id="cd04693">
    <property type="entry name" value="NUDIX_Hydrolase"/>
    <property type="match status" value="1"/>
</dbReference>
<dbReference type="InterPro" id="IPR000086">
    <property type="entry name" value="NUDIX_hydrolase_dom"/>
</dbReference>
<dbReference type="Proteomes" id="UP001565220">
    <property type="component" value="Unassembled WGS sequence"/>
</dbReference>
<protein>
    <submittedName>
        <fullName evidence="2">NUDIX domain-containing protein</fullName>
    </submittedName>
</protein>
<evidence type="ECO:0000313" key="2">
    <source>
        <dbReference type="EMBL" id="MEY8763567.1"/>
    </source>
</evidence>
<feature type="domain" description="Nudix hydrolase" evidence="1">
    <location>
        <begin position="28"/>
        <end position="156"/>
    </location>
</feature>
<dbReference type="SUPFAM" id="SSF55811">
    <property type="entry name" value="Nudix"/>
    <property type="match status" value="1"/>
</dbReference>
<dbReference type="Gene3D" id="3.90.79.10">
    <property type="entry name" value="Nucleoside Triphosphate Pyrophosphohydrolase"/>
    <property type="match status" value="1"/>
</dbReference>
<dbReference type="EMBL" id="JBGFFE010000009">
    <property type="protein sequence ID" value="MEY8763567.1"/>
    <property type="molecule type" value="Genomic_DNA"/>
</dbReference>
<dbReference type="RefSeq" id="WP_294185177.1">
    <property type="nucleotide sequence ID" value="NZ_JBGFFE010000009.1"/>
</dbReference>
<dbReference type="PANTHER" id="PTHR10885:SF0">
    <property type="entry name" value="ISOPENTENYL-DIPHOSPHATE DELTA-ISOMERASE"/>
    <property type="match status" value="1"/>
</dbReference>
<evidence type="ECO:0000313" key="3">
    <source>
        <dbReference type="Proteomes" id="UP001565220"/>
    </source>
</evidence>
<accession>A0ABV4DWF1</accession>
<sequence>MELWDIYDNKGHKTGLKKRRTDVLSGGQYHLAAEVWIINDKLEILIQKRSENKEVLPNIWTLTTGCMISGEDTLEGSMREVKEELGICFRKEDMDFIMRIFQDNIIWDIYFVYMNIDLSKVVLQKEEVSEVRFVSIEKFKNMILQGKIFKYDEIYDVLAMAVQKFKLRNAGLRNNF</sequence>
<comment type="caution">
    <text evidence="2">The sequence shown here is derived from an EMBL/GenBank/DDBJ whole genome shotgun (WGS) entry which is preliminary data.</text>
</comment>
<evidence type="ECO:0000259" key="1">
    <source>
        <dbReference type="PROSITE" id="PS51462"/>
    </source>
</evidence>
<proteinExistence type="predicted"/>
<dbReference type="PROSITE" id="PS51462">
    <property type="entry name" value="NUDIX"/>
    <property type="match status" value="1"/>
</dbReference>
<dbReference type="InterPro" id="IPR015797">
    <property type="entry name" value="NUDIX_hydrolase-like_dom_sf"/>
</dbReference>
<dbReference type="PANTHER" id="PTHR10885">
    <property type="entry name" value="ISOPENTENYL-DIPHOSPHATE DELTA-ISOMERASE"/>
    <property type="match status" value="1"/>
</dbReference>
<gene>
    <name evidence="2" type="ORF">AB8S09_07935</name>
</gene>
<organism evidence="2 3">
    <name type="scientific">Clostridium lapidicellarium</name>
    <dbReference type="NCBI Taxonomy" id="3240931"/>
    <lineage>
        <taxon>Bacteria</taxon>
        <taxon>Bacillati</taxon>
        <taxon>Bacillota</taxon>
        <taxon>Clostridia</taxon>
        <taxon>Eubacteriales</taxon>
        <taxon>Clostridiaceae</taxon>
        <taxon>Clostridium</taxon>
    </lineage>
</organism>
<keyword evidence="3" id="KW-1185">Reference proteome</keyword>